<evidence type="ECO:0000256" key="1">
    <source>
        <dbReference type="SAM" id="Coils"/>
    </source>
</evidence>
<evidence type="ECO:0000313" key="2">
    <source>
        <dbReference type="EMBL" id="ADY61145.1"/>
    </source>
</evidence>
<dbReference type="eggNOG" id="COG1579">
    <property type="taxonomic scope" value="Bacteria"/>
</dbReference>
<protein>
    <recommendedName>
        <fullName evidence="4">C4-type zinc ribbon domain-containing protein</fullName>
    </recommendedName>
</protein>
<keyword evidence="1" id="KW-0175">Coiled coil</keyword>
<accession>F0SP42</accession>
<name>F0SP42_RUBBR</name>
<proteinExistence type="predicted"/>
<dbReference type="HOGENOM" id="CLU_073076_2_2_0"/>
<dbReference type="AlphaFoldDB" id="F0SP42"/>
<dbReference type="Gene3D" id="1.10.287.1490">
    <property type="match status" value="1"/>
</dbReference>
<sequence>MPSVTDSLRSIHTLHTRLEEKREALVKGPRVAQARQRKIEQKEQELHEFEETLKQSKMAAERKSLDLKTLESKLEELKGKLNTASSNKEYDIIRGQIQADEMAKSVLEDEILELFEQVDGESAQIPEKQAELDNLRKELEAFQEKFQKDAVQLETQIAETEVKLKEAEKVLPSEAAEKYHRLVASKGSRAMALASNGACNNCFLQLTPQQRILIKSDNFLFCTNCGSLLYLE</sequence>
<dbReference type="RefSeq" id="WP_013629864.1">
    <property type="nucleotide sequence ID" value="NC_015174.1"/>
</dbReference>
<dbReference type="OrthoDB" id="260976at2"/>
<reference evidence="3" key="1">
    <citation type="submission" date="2011-02" db="EMBL/GenBank/DDBJ databases">
        <title>The complete genome of Planctomyces brasiliensis DSM 5305.</title>
        <authorList>
            <person name="Lucas S."/>
            <person name="Copeland A."/>
            <person name="Lapidus A."/>
            <person name="Bruce D."/>
            <person name="Goodwin L."/>
            <person name="Pitluck S."/>
            <person name="Kyrpides N."/>
            <person name="Mavromatis K."/>
            <person name="Pagani I."/>
            <person name="Ivanova N."/>
            <person name="Ovchinnikova G."/>
            <person name="Lu M."/>
            <person name="Detter J.C."/>
            <person name="Han C."/>
            <person name="Land M."/>
            <person name="Hauser L."/>
            <person name="Markowitz V."/>
            <person name="Cheng J.-F."/>
            <person name="Hugenholtz P."/>
            <person name="Woyke T."/>
            <person name="Wu D."/>
            <person name="Tindall B."/>
            <person name="Pomrenke H.G."/>
            <person name="Brambilla E."/>
            <person name="Klenk H.-P."/>
            <person name="Eisen J.A."/>
        </authorList>
    </citation>
    <scope>NUCLEOTIDE SEQUENCE [LARGE SCALE GENOMIC DNA]</scope>
    <source>
        <strain evidence="3">ATCC 49424 / DSM 5305 / JCM 21570 / NBRC 103401 / IFAM 1448</strain>
    </source>
</reference>
<dbReference type="Proteomes" id="UP000006860">
    <property type="component" value="Chromosome"/>
</dbReference>
<dbReference type="STRING" id="756272.Plabr_3548"/>
<gene>
    <name evidence="2" type="ordered locus">Plabr_3548</name>
</gene>
<feature type="coiled-coil region" evidence="1">
    <location>
        <begin position="32"/>
        <end position="87"/>
    </location>
</feature>
<keyword evidence="3" id="KW-1185">Reference proteome</keyword>
<evidence type="ECO:0000313" key="3">
    <source>
        <dbReference type="Proteomes" id="UP000006860"/>
    </source>
</evidence>
<dbReference type="KEGG" id="pbs:Plabr_3548"/>
<dbReference type="EMBL" id="CP002546">
    <property type="protein sequence ID" value="ADY61145.1"/>
    <property type="molecule type" value="Genomic_DNA"/>
</dbReference>
<feature type="coiled-coil region" evidence="1">
    <location>
        <begin position="118"/>
        <end position="170"/>
    </location>
</feature>
<organism evidence="2 3">
    <name type="scientific">Rubinisphaera brasiliensis (strain ATCC 49424 / DSM 5305 / JCM 21570 / IAM 15109 / NBRC 103401 / IFAM 1448)</name>
    <name type="common">Planctomyces brasiliensis</name>
    <dbReference type="NCBI Taxonomy" id="756272"/>
    <lineage>
        <taxon>Bacteria</taxon>
        <taxon>Pseudomonadati</taxon>
        <taxon>Planctomycetota</taxon>
        <taxon>Planctomycetia</taxon>
        <taxon>Planctomycetales</taxon>
        <taxon>Planctomycetaceae</taxon>
        <taxon>Rubinisphaera</taxon>
    </lineage>
</organism>
<evidence type="ECO:0008006" key="4">
    <source>
        <dbReference type="Google" id="ProtNLM"/>
    </source>
</evidence>